<name>A0A8J5XGM6_DIALT</name>
<dbReference type="SUPFAM" id="SSF48371">
    <property type="entry name" value="ARM repeat"/>
    <property type="match status" value="1"/>
</dbReference>
<evidence type="ECO:0000313" key="2">
    <source>
        <dbReference type="EMBL" id="KAG8463572.1"/>
    </source>
</evidence>
<feature type="region of interest" description="Disordered" evidence="1">
    <location>
        <begin position="1"/>
        <end position="142"/>
    </location>
</feature>
<sequence length="911" mass="94377">MLPSPAPRPRKPAKSSAAPNLAARAPNGRAERALVAAAADEDAGSEARGEHKRKRQSAPPTLPPPAALAEQQPKSKSGARRPVAGASRPPAAAHARSGARKGRPPAGLSVGDANKGHSAPDVNPARAHGATQPHEPRPLQRGMTVLNPEWWEGMNERPSEAMVGRWLVASYYVGDEQLEYAGRALAFRLKGGRHHAHVEYVGAEREWIDLASVEWRWLDEDEGGRREASAGWVALVLAVREAASGEKDSGGVGGGSSGADVPDGDAHAALCAALAGLLDAVADAPAAHLPCLVAGAVPILVAIGARHGDLRAARLALRCLCVLLLTSACRLALRTEPRAVASLVERASGAISACAHATHTDAGFDAHTDAGFDAHTDAGFDAHTDAGFDAHTDAGFDAHTDAGFDGAREKWVAILCDTLCVLQNLAIDASAHALLLDGGAVECTSRALEINAPRARACALNVLHNLAHGSARTCELIVAHARGALLAAVLRQLERGEPRRAGADANANADADADANEGADTRRGALVLPAEECVPLPPLALESAMAAPVERHDAGTHCNVRRRAAALLLALSAFPDSCAAMLKYGVMARAHALVVSEDAVVCQLALALVHNACAAQLPTQHVHAPPWRPSEQLLRAALALCCSADMLVAETALQALCEGIIAHAHVPSRELGGVLGLPAFFSRLVSASELPLLRAGCQRLTREHVVRAARVLPHVCSAASIDDVSRSTLAPLLASEATVADLDAILVRRKAALAAAAGGAGGARGKKAAACAASVHAGARARSEPPPNGGACAFDSEHGGALGGEPRMQFEFALRAGVDERVRVLQGGSRDDIDARASREDEAPLPPSDGFGTGLHGSEPFWNGRTPPTGCAHFWASASAHDAITDALSVERDLPALGLDLGLAFTESDRH</sequence>
<evidence type="ECO:0000313" key="3">
    <source>
        <dbReference type="Proteomes" id="UP000751190"/>
    </source>
</evidence>
<dbReference type="AlphaFoldDB" id="A0A8J5XGM6"/>
<feature type="compositionally biased region" description="Low complexity" evidence="1">
    <location>
        <begin position="80"/>
        <end position="96"/>
    </location>
</feature>
<protein>
    <submittedName>
        <fullName evidence="2">Uncharacterized protein</fullName>
    </submittedName>
</protein>
<evidence type="ECO:0000256" key="1">
    <source>
        <dbReference type="SAM" id="MobiDB-lite"/>
    </source>
</evidence>
<feature type="compositionally biased region" description="Basic and acidic residues" evidence="1">
    <location>
        <begin position="829"/>
        <end position="842"/>
    </location>
</feature>
<dbReference type="InterPro" id="IPR016024">
    <property type="entry name" value="ARM-type_fold"/>
</dbReference>
<feature type="region of interest" description="Disordered" evidence="1">
    <location>
        <begin position="829"/>
        <end position="863"/>
    </location>
</feature>
<organism evidence="2 3">
    <name type="scientific">Diacronema lutheri</name>
    <name type="common">Unicellular marine alga</name>
    <name type="synonym">Monochrysis lutheri</name>
    <dbReference type="NCBI Taxonomy" id="2081491"/>
    <lineage>
        <taxon>Eukaryota</taxon>
        <taxon>Haptista</taxon>
        <taxon>Haptophyta</taxon>
        <taxon>Pavlovophyceae</taxon>
        <taxon>Pavlovales</taxon>
        <taxon>Pavlovaceae</taxon>
        <taxon>Diacronema</taxon>
    </lineage>
</organism>
<gene>
    <name evidence="2" type="ORF">KFE25_003845</name>
</gene>
<dbReference type="EMBL" id="JAGTXO010000015">
    <property type="protein sequence ID" value="KAG8463572.1"/>
    <property type="molecule type" value="Genomic_DNA"/>
</dbReference>
<comment type="caution">
    <text evidence="2">The sequence shown here is derived from an EMBL/GenBank/DDBJ whole genome shotgun (WGS) entry which is preliminary data.</text>
</comment>
<dbReference type="Proteomes" id="UP000751190">
    <property type="component" value="Unassembled WGS sequence"/>
</dbReference>
<reference evidence="2" key="1">
    <citation type="submission" date="2021-05" db="EMBL/GenBank/DDBJ databases">
        <title>The genome of the haptophyte Pavlova lutheri (Diacronema luteri, Pavlovales) - a model for lipid biosynthesis in eukaryotic algae.</title>
        <authorList>
            <person name="Hulatt C.J."/>
            <person name="Posewitz M.C."/>
        </authorList>
    </citation>
    <scope>NUCLEOTIDE SEQUENCE</scope>
    <source>
        <strain evidence="2">NIVA-4/92</strain>
    </source>
</reference>
<accession>A0A8J5XGM6</accession>
<keyword evidence="3" id="KW-1185">Reference proteome</keyword>
<proteinExistence type="predicted"/>